<organism evidence="3 4">
    <name type="scientific">Schistosoma haematobium</name>
    <name type="common">Blood fluke</name>
    <dbReference type="NCBI Taxonomy" id="6185"/>
    <lineage>
        <taxon>Eukaryota</taxon>
        <taxon>Metazoa</taxon>
        <taxon>Spiralia</taxon>
        <taxon>Lophotrochozoa</taxon>
        <taxon>Platyhelminthes</taxon>
        <taxon>Trematoda</taxon>
        <taxon>Digenea</taxon>
        <taxon>Strigeidida</taxon>
        <taxon>Schistosomatoidea</taxon>
        <taxon>Schistosomatidae</taxon>
        <taxon>Schistosoma</taxon>
    </lineage>
</organism>
<dbReference type="InterPro" id="IPR001283">
    <property type="entry name" value="CRISP-related"/>
</dbReference>
<dbReference type="PANTHER" id="PTHR10334">
    <property type="entry name" value="CYSTEINE-RICH SECRETORY PROTEIN-RELATED"/>
    <property type="match status" value="1"/>
</dbReference>
<accession>A0A922IKC0</accession>
<keyword evidence="4" id="KW-1185">Reference proteome</keyword>
<dbReference type="RefSeq" id="XP_051065492.1">
    <property type="nucleotide sequence ID" value="XM_051219456.1"/>
</dbReference>
<dbReference type="Pfam" id="PF00188">
    <property type="entry name" value="CAP"/>
    <property type="match status" value="1"/>
</dbReference>
<dbReference type="CDD" id="cd05380">
    <property type="entry name" value="CAP_euk"/>
    <property type="match status" value="1"/>
</dbReference>
<dbReference type="CTD" id="75578347"/>
<feature type="chain" id="PRO_5036702306" evidence="1">
    <location>
        <begin position="18"/>
        <end position="186"/>
    </location>
</feature>
<sequence>MILFLLILLLSISSGLGGQEEMAEFARTLLHHHNYVRQTRNQCDYYWSTPSETKLGNLTWDDGLHVTAQQYAEQCENSPSRLNDRTTCRWKSVGQNIAQVHSVSYAINVWRDGSRFYSFKNDKCGENYDCSMYKQIVNINTTHIGCGVHMCNKNINKGKYIVVCNYAPAASKGRPYDDGTNTRCKQ</sequence>
<keyword evidence="1" id="KW-0732">Signal</keyword>
<reference evidence="3" key="4">
    <citation type="journal article" date="2022" name="PLoS Pathog.">
        <title>Chromosome-level genome of Schistosoma haematobium underpins genome-wide explorations of molecular variation.</title>
        <authorList>
            <person name="Stroehlein A.J."/>
            <person name="Korhonen P.K."/>
            <person name="Lee V.V."/>
            <person name="Ralph S.A."/>
            <person name="Mentink-Kane M."/>
            <person name="You H."/>
            <person name="McManus D.P."/>
            <person name="Tchuente L.T."/>
            <person name="Stothard J.R."/>
            <person name="Kaur P."/>
            <person name="Dudchenko O."/>
            <person name="Aiden E.L."/>
            <person name="Yang B."/>
            <person name="Yang H."/>
            <person name="Emery A.M."/>
            <person name="Webster B.L."/>
            <person name="Brindley P.J."/>
            <person name="Rollinson D."/>
            <person name="Chang B.C.H."/>
            <person name="Gasser R.B."/>
            <person name="Young N.D."/>
        </authorList>
    </citation>
    <scope>NUCLEOTIDE SEQUENCE</scope>
</reference>
<dbReference type="EMBL" id="AMPZ03000006">
    <property type="protein sequence ID" value="KAH9581375.1"/>
    <property type="molecule type" value="Genomic_DNA"/>
</dbReference>
<dbReference type="OrthoDB" id="43654at2759"/>
<feature type="signal peptide" evidence="1">
    <location>
        <begin position="1"/>
        <end position="17"/>
    </location>
</feature>
<name>A0A922IKC0_SCHHA</name>
<protein>
    <submittedName>
        <fullName evidence="3">Histone H2A.V</fullName>
    </submittedName>
</protein>
<proteinExistence type="predicted"/>
<evidence type="ECO:0000313" key="3">
    <source>
        <dbReference type="EMBL" id="KAH9581375.1"/>
    </source>
</evidence>
<evidence type="ECO:0000259" key="2">
    <source>
        <dbReference type="SMART" id="SM00198"/>
    </source>
</evidence>
<evidence type="ECO:0000313" key="4">
    <source>
        <dbReference type="Proteomes" id="UP000471633"/>
    </source>
</evidence>
<dbReference type="SUPFAM" id="SSF55797">
    <property type="entry name" value="PR-1-like"/>
    <property type="match status" value="1"/>
</dbReference>
<reference evidence="3" key="2">
    <citation type="journal article" date="2019" name="Gigascience">
        <title>High-quality Schistosoma haematobium genome achieved by single-molecule and long-range sequencing.</title>
        <authorList>
            <person name="Stroehlein A.J."/>
            <person name="Korhonen P.K."/>
            <person name="Chong T.M."/>
            <person name="Lim Y.L."/>
            <person name="Chan K.G."/>
            <person name="Webster B."/>
            <person name="Rollinson D."/>
            <person name="Brindley P.J."/>
            <person name="Gasser R.B."/>
            <person name="Young N.D."/>
        </authorList>
    </citation>
    <scope>NUCLEOTIDE SEQUENCE</scope>
</reference>
<dbReference type="PRINTS" id="PR00837">
    <property type="entry name" value="V5TPXLIKE"/>
</dbReference>
<evidence type="ECO:0000256" key="1">
    <source>
        <dbReference type="SAM" id="SignalP"/>
    </source>
</evidence>
<reference evidence="3" key="1">
    <citation type="journal article" date="2012" name="Nat. Genet.">
        <title>Whole-genome sequence of Schistosoma haematobium.</title>
        <authorList>
            <person name="Young N.D."/>
            <person name="Jex A.R."/>
            <person name="Li B."/>
            <person name="Liu S."/>
            <person name="Yang L."/>
            <person name="Xiong Z."/>
            <person name="Li Y."/>
            <person name="Cantacessi C."/>
            <person name="Hall R.S."/>
            <person name="Xu X."/>
            <person name="Chen F."/>
            <person name="Wu X."/>
            <person name="Zerlotini A."/>
            <person name="Oliveira G."/>
            <person name="Hofmann A."/>
            <person name="Zhang G."/>
            <person name="Fang X."/>
            <person name="Kang Y."/>
            <person name="Campbell B.E."/>
            <person name="Loukas A."/>
            <person name="Ranganathan S."/>
            <person name="Rollinson D."/>
            <person name="Rinaldi G."/>
            <person name="Brindley P.J."/>
            <person name="Yang H."/>
            <person name="Wang J."/>
            <person name="Wang J."/>
            <person name="Gasser R.B."/>
        </authorList>
    </citation>
    <scope>NUCLEOTIDE SEQUENCE</scope>
</reference>
<dbReference type="InterPro" id="IPR014044">
    <property type="entry name" value="CAP_dom"/>
</dbReference>
<gene>
    <name evidence="3" type="primary">H2AFV_3</name>
    <name evidence="3" type="ORF">MS3_00011048</name>
</gene>
<dbReference type="SMART" id="SM00198">
    <property type="entry name" value="SCP"/>
    <property type="match status" value="1"/>
</dbReference>
<feature type="domain" description="SCP" evidence="2">
    <location>
        <begin position="24"/>
        <end position="173"/>
    </location>
</feature>
<comment type="caution">
    <text evidence="3">The sequence shown here is derived from an EMBL/GenBank/DDBJ whole genome shotgun (WGS) entry which is preliminary data.</text>
</comment>
<dbReference type="KEGG" id="shx:MS3_00011048"/>
<dbReference type="GeneID" id="75578347"/>
<dbReference type="AlphaFoldDB" id="A0A922IKC0"/>
<dbReference type="Gene3D" id="3.40.33.10">
    <property type="entry name" value="CAP"/>
    <property type="match status" value="1"/>
</dbReference>
<dbReference type="Proteomes" id="UP000471633">
    <property type="component" value="Unassembled WGS sequence"/>
</dbReference>
<dbReference type="InterPro" id="IPR035940">
    <property type="entry name" value="CAP_sf"/>
</dbReference>
<reference evidence="3" key="3">
    <citation type="submission" date="2021-06" db="EMBL/GenBank/DDBJ databases">
        <title>Chromosome-level genome assembly for S. haematobium.</title>
        <authorList>
            <person name="Stroehlein A.J."/>
        </authorList>
    </citation>
    <scope>NUCLEOTIDE SEQUENCE</scope>
</reference>